<keyword evidence="8" id="KW-1185">Reference proteome</keyword>
<dbReference type="InterPro" id="IPR013780">
    <property type="entry name" value="Glyco_hydro_b"/>
</dbReference>
<dbReference type="RefSeq" id="WP_132954786.1">
    <property type="nucleotide sequence ID" value="NZ_CP091507.1"/>
</dbReference>
<keyword evidence="3" id="KW-0326">Glycosidase</keyword>
<dbReference type="SUPFAM" id="SSF81296">
    <property type="entry name" value="E set domains"/>
    <property type="match status" value="1"/>
</dbReference>
<dbReference type="GO" id="GO:0004135">
    <property type="term" value="F:amylo-alpha-1,6-glucosidase activity"/>
    <property type="evidence" value="ECO:0007669"/>
    <property type="project" value="InterPro"/>
</dbReference>
<proteinExistence type="inferred from homology"/>
<reference evidence="6 8" key="1">
    <citation type="submission" date="2019-03" db="EMBL/GenBank/DDBJ databases">
        <title>Genomic Encyclopedia of Type Strains, Phase IV (KMG-IV): sequencing the most valuable type-strain genomes for metagenomic binning, comparative biology and taxonomic classification.</title>
        <authorList>
            <person name="Goeker M."/>
        </authorList>
    </citation>
    <scope>NUCLEOTIDE SEQUENCE [LARGE SCALE GENOMIC DNA]</scope>
    <source>
        <strain evidence="6 8">DSM 17474</strain>
    </source>
</reference>
<evidence type="ECO:0000256" key="3">
    <source>
        <dbReference type="ARBA" id="ARBA00023295"/>
    </source>
</evidence>
<evidence type="ECO:0000256" key="4">
    <source>
        <dbReference type="SAM" id="MobiDB-lite"/>
    </source>
</evidence>
<evidence type="ECO:0000313" key="6">
    <source>
        <dbReference type="EMBL" id="TCO99689.1"/>
    </source>
</evidence>
<feature type="domain" description="Glycosyl hydrolase family 13 catalytic" evidence="5">
    <location>
        <begin position="162"/>
        <end position="560"/>
    </location>
</feature>
<dbReference type="SMART" id="SM00642">
    <property type="entry name" value="Aamy"/>
    <property type="match status" value="1"/>
</dbReference>
<dbReference type="EMBL" id="CP091507">
    <property type="protein sequence ID" value="UOO80287.1"/>
    <property type="molecule type" value="Genomic_DNA"/>
</dbReference>
<dbReference type="Proteomes" id="UP000294721">
    <property type="component" value="Unassembled WGS sequence"/>
</dbReference>
<dbReference type="InterPro" id="IPR011837">
    <property type="entry name" value="Glycogen_debranch_GlgX"/>
</dbReference>
<dbReference type="InterPro" id="IPR040784">
    <property type="entry name" value="GlgX_C"/>
</dbReference>
<dbReference type="InterPro" id="IPR013783">
    <property type="entry name" value="Ig-like_fold"/>
</dbReference>
<evidence type="ECO:0000313" key="7">
    <source>
        <dbReference type="EMBL" id="UOO80287.1"/>
    </source>
</evidence>
<dbReference type="SUPFAM" id="SSF51445">
    <property type="entry name" value="(Trans)glycosidases"/>
    <property type="match status" value="1"/>
</dbReference>
<accession>A0AAE9GV39</accession>
<organism evidence="7 9">
    <name type="scientific">Uruburuella suis</name>
    <dbReference type="NCBI Taxonomy" id="252130"/>
    <lineage>
        <taxon>Bacteria</taxon>
        <taxon>Pseudomonadati</taxon>
        <taxon>Pseudomonadota</taxon>
        <taxon>Betaproteobacteria</taxon>
        <taxon>Neisseriales</taxon>
        <taxon>Neisseriaceae</taxon>
        <taxon>Uruburuella</taxon>
    </lineage>
</organism>
<dbReference type="EMBL" id="SLXE01000041">
    <property type="protein sequence ID" value="TCO99689.1"/>
    <property type="molecule type" value="Genomic_DNA"/>
</dbReference>
<dbReference type="InterPro" id="IPR004193">
    <property type="entry name" value="Glyco_hydro_13_N"/>
</dbReference>
<dbReference type="NCBIfam" id="TIGR02100">
    <property type="entry name" value="glgX_debranch"/>
    <property type="match status" value="1"/>
</dbReference>
<evidence type="ECO:0000259" key="5">
    <source>
        <dbReference type="SMART" id="SM00642"/>
    </source>
</evidence>
<evidence type="ECO:0000256" key="2">
    <source>
        <dbReference type="ARBA" id="ARBA00022801"/>
    </source>
</evidence>
<dbReference type="SUPFAM" id="SSF51011">
    <property type="entry name" value="Glycosyl hydrolase domain"/>
    <property type="match status" value="1"/>
</dbReference>
<evidence type="ECO:0000313" key="9">
    <source>
        <dbReference type="Proteomes" id="UP000829756"/>
    </source>
</evidence>
<dbReference type="GO" id="GO:0005980">
    <property type="term" value="P:glycogen catabolic process"/>
    <property type="evidence" value="ECO:0007669"/>
    <property type="project" value="InterPro"/>
</dbReference>
<dbReference type="Proteomes" id="UP000829756">
    <property type="component" value="Chromosome"/>
</dbReference>
<dbReference type="CDD" id="cd11326">
    <property type="entry name" value="AmyAc_Glg_debranch"/>
    <property type="match status" value="1"/>
</dbReference>
<dbReference type="Pfam" id="PF18390">
    <property type="entry name" value="GlgX_C"/>
    <property type="match status" value="1"/>
</dbReference>
<dbReference type="InterPro" id="IPR017853">
    <property type="entry name" value="GH"/>
</dbReference>
<feature type="region of interest" description="Disordered" evidence="4">
    <location>
        <begin position="459"/>
        <end position="485"/>
    </location>
</feature>
<dbReference type="InterPro" id="IPR006047">
    <property type="entry name" value="GH13_cat_dom"/>
</dbReference>
<protein>
    <submittedName>
        <fullName evidence="7">Glycogen debranching protein GlgX</fullName>
    </submittedName>
    <submittedName>
        <fullName evidence="6">Glycogen operon protein</fullName>
    </submittedName>
</protein>
<name>A0AAE9GV39_9NEIS</name>
<comment type="similarity">
    <text evidence="1">Belongs to the glycosyl hydrolase 13 family.</text>
</comment>
<dbReference type="CDD" id="cd02856">
    <property type="entry name" value="E_set_GDE_Isoamylase_N"/>
    <property type="match status" value="1"/>
</dbReference>
<keyword evidence="2" id="KW-0378">Hydrolase</keyword>
<dbReference type="Gene3D" id="3.20.20.80">
    <property type="entry name" value="Glycosidases"/>
    <property type="match status" value="1"/>
</dbReference>
<reference evidence="7" key="3">
    <citation type="journal article" date="2022" name="Res Sq">
        <title>Evolution of multicellular longitudinally dividing oral cavity symbionts (Neisseriaceae).</title>
        <authorList>
            <person name="Nyongesa S."/>
            <person name="Weber P."/>
            <person name="Bernet E."/>
            <person name="Pullido F."/>
            <person name="Nieckarz M."/>
            <person name="Delaby M."/>
            <person name="Nieves C."/>
            <person name="Viehboeck T."/>
            <person name="Krause N."/>
            <person name="Rivera-Millot A."/>
            <person name="Nakamura A."/>
            <person name="Vischer N."/>
            <person name="VanNieuwenhze M."/>
            <person name="Brun Y."/>
            <person name="Cava F."/>
            <person name="Bulgheresi S."/>
            <person name="Veyrier F."/>
        </authorList>
    </citation>
    <scope>NUCLEOTIDE SEQUENCE</scope>
    <source>
        <strain evidence="7">1258/02</strain>
    </source>
</reference>
<sequence>MNAPKIECGQPYPLGACVDEGGVNFALFSSRARKVELCLFDGDTETRLTLPARSGDIHHGFVAGIGAGQHYGFRVHGHSDAAAGVYFNPQKLLLDPYATRVAGRPRYNDAESLAHFAFNNTRDNAAVAAKSVVERPSEFDWGNDAHPNTPWAHTVIYEAHVKGLTKKFPDLTEAGTYRALADKRVIGHLKSLGITAIELLPLPLHSDEYHLQQNGLVNYWGYNTYAHFAVEPRYAAAPEQAADELRAAVKALHQAGIEVILDVVFNHTAEQDMPTGLMLCQRGIDAPAWYWLDAHGQYQNWTGTGNTLNVAQRDVARWVMDCLRHWRQSFHIDGFRFDLASVLGREPEFHTDAHFFQTAYQDPLLAGCKLIAEPWDIGQGGYQLGAFPTPFAEWNDRFRDDIRAFWLRQSGRLGVFAERLAGSADVFRHRGKKPSDGINFLTAHDGFTLHDLVSYNEKHNEANGEGNRDGHHENFSDNHGEEGETGNAEIAALREYSAKALLATLFFANGTPMLLAGDELGNSQQGNNNGYCQDNEITWLDWTQQNGRLKEYVQTLAALRREIPLLNNNSWWDGRVRWLNSGGREMRERDWHDGSSKALQVLLDEQWLLLVNAKRGSQIFDLPKGEWLCRCAPSQHHRYADGRCQVGHMGIWLFHQQKPLKD</sequence>
<dbReference type="Pfam" id="PF02922">
    <property type="entry name" value="CBM_48"/>
    <property type="match status" value="1"/>
</dbReference>
<dbReference type="AlphaFoldDB" id="A0AAE9GV39"/>
<dbReference type="InterPro" id="IPR044505">
    <property type="entry name" value="GlgX_Isoamylase_N_E_set"/>
</dbReference>
<dbReference type="InterPro" id="IPR014756">
    <property type="entry name" value="Ig_E-set"/>
</dbReference>
<dbReference type="Gene3D" id="2.60.40.10">
    <property type="entry name" value="Immunoglobulins"/>
    <property type="match status" value="1"/>
</dbReference>
<reference evidence="7" key="2">
    <citation type="submission" date="2021-12" db="EMBL/GenBank/DDBJ databases">
        <authorList>
            <person name="Veyrier F.J."/>
        </authorList>
    </citation>
    <scope>NUCLEOTIDE SEQUENCE</scope>
    <source>
        <strain evidence="7">1258/02</strain>
    </source>
</reference>
<feature type="compositionally biased region" description="Basic and acidic residues" evidence="4">
    <location>
        <begin position="459"/>
        <end position="482"/>
    </location>
</feature>
<gene>
    <name evidence="7" type="primary">glgX</name>
    <name evidence="6" type="ORF">EV680_1416</name>
    <name evidence="7" type="ORF">LVJ78_04570</name>
</gene>
<dbReference type="KEGG" id="usu:LVJ78_04570"/>
<dbReference type="Gene3D" id="2.60.40.1180">
    <property type="entry name" value="Golgi alpha-mannosidase II"/>
    <property type="match status" value="1"/>
</dbReference>
<dbReference type="Pfam" id="PF00128">
    <property type="entry name" value="Alpha-amylase"/>
    <property type="match status" value="1"/>
</dbReference>
<dbReference type="PANTHER" id="PTHR43002">
    <property type="entry name" value="GLYCOGEN DEBRANCHING ENZYME"/>
    <property type="match status" value="1"/>
</dbReference>
<evidence type="ECO:0000256" key="1">
    <source>
        <dbReference type="ARBA" id="ARBA00008061"/>
    </source>
</evidence>
<evidence type="ECO:0000313" key="8">
    <source>
        <dbReference type="Proteomes" id="UP000294721"/>
    </source>
</evidence>